<keyword evidence="1" id="KW-1133">Transmembrane helix</keyword>
<dbReference type="RefSeq" id="WP_389363038.1">
    <property type="nucleotide sequence ID" value="NZ_JBIACK010000012.1"/>
</dbReference>
<evidence type="ECO:0000313" key="2">
    <source>
        <dbReference type="EMBL" id="MFE8702934.1"/>
    </source>
</evidence>
<feature type="transmembrane region" description="Helical" evidence="1">
    <location>
        <begin position="119"/>
        <end position="140"/>
    </location>
</feature>
<feature type="transmembrane region" description="Helical" evidence="1">
    <location>
        <begin position="36"/>
        <end position="55"/>
    </location>
</feature>
<reference evidence="2 3" key="1">
    <citation type="submission" date="2024-08" db="EMBL/GenBank/DDBJ databases">
        <title>Two novel Cytobacillus novel species.</title>
        <authorList>
            <person name="Liu G."/>
        </authorList>
    </citation>
    <scope>NUCLEOTIDE SEQUENCE [LARGE SCALE GENOMIC DNA]</scope>
    <source>
        <strain evidence="2 3">FJAT-54145</strain>
    </source>
</reference>
<dbReference type="Proteomes" id="UP001601059">
    <property type="component" value="Unassembled WGS sequence"/>
</dbReference>
<keyword evidence="1" id="KW-0472">Membrane</keyword>
<feature type="transmembrane region" description="Helical" evidence="1">
    <location>
        <begin position="6"/>
        <end position="29"/>
    </location>
</feature>
<organism evidence="2 3">
    <name type="scientific">Cytobacillus spartinae</name>
    <dbReference type="NCBI Taxonomy" id="3299023"/>
    <lineage>
        <taxon>Bacteria</taxon>
        <taxon>Bacillati</taxon>
        <taxon>Bacillota</taxon>
        <taxon>Bacilli</taxon>
        <taxon>Bacillales</taxon>
        <taxon>Bacillaceae</taxon>
        <taxon>Cytobacillus</taxon>
    </lineage>
</organism>
<evidence type="ECO:0000313" key="3">
    <source>
        <dbReference type="Proteomes" id="UP001601059"/>
    </source>
</evidence>
<protein>
    <recommendedName>
        <fullName evidence="4">YmcC</fullName>
    </recommendedName>
</protein>
<evidence type="ECO:0008006" key="4">
    <source>
        <dbReference type="Google" id="ProtNLM"/>
    </source>
</evidence>
<feature type="transmembrane region" description="Helical" evidence="1">
    <location>
        <begin position="155"/>
        <end position="173"/>
    </location>
</feature>
<keyword evidence="3" id="KW-1185">Reference proteome</keyword>
<keyword evidence="1" id="KW-0812">Transmembrane</keyword>
<gene>
    <name evidence="2" type="ORF">ACFYKX_20205</name>
</gene>
<comment type="caution">
    <text evidence="2">The sequence shown here is derived from an EMBL/GenBank/DDBJ whole genome shotgun (WGS) entry which is preliminary data.</text>
</comment>
<sequence length="184" mass="20778">MGFIGWMIVTCEILFWVFIVLGLVTRYILKKNTLSLILLSLSPLVDLLLLILTSVDLYQGAVATYAHALAAVYIGVSVAFGKSMVKWADERFQYYVLKNGVKPSKHYGRKHASEQLKGWVKHLVAYLIGVSMLLIMIYLINNPLRTEALNAVMKIWSMALTIDLLISISYIVWPKKESSPSKKL</sequence>
<feature type="transmembrane region" description="Helical" evidence="1">
    <location>
        <begin position="61"/>
        <end position="81"/>
    </location>
</feature>
<dbReference type="EMBL" id="JBIACK010000012">
    <property type="protein sequence ID" value="MFE8702934.1"/>
    <property type="molecule type" value="Genomic_DNA"/>
</dbReference>
<name>A0ABW6KFF8_9BACI</name>
<evidence type="ECO:0000256" key="1">
    <source>
        <dbReference type="SAM" id="Phobius"/>
    </source>
</evidence>
<proteinExistence type="predicted"/>
<accession>A0ABW6KFF8</accession>